<proteinExistence type="predicted"/>
<evidence type="ECO:0000313" key="2">
    <source>
        <dbReference type="Proteomes" id="UP000694580"/>
    </source>
</evidence>
<sequence>MLGECWTAMSPRPTRTHTNGDQTCLERRWASGKCCKCKCNEMRFKASFTRTFNIGLAAPQR</sequence>
<dbReference type="AlphaFoldDB" id="A0AAY4B2Y5"/>
<accession>A0AAY4B2Y5</accession>
<name>A0AAY4B2Y5_9TELE</name>
<dbReference type="Ensembl" id="ENSDCDT00010016157.1">
    <property type="protein sequence ID" value="ENSDCDP00010015307.1"/>
    <property type="gene ID" value="ENSDCDG00010007012.1"/>
</dbReference>
<keyword evidence="2" id="KW-1185">Reference proteome</keyword>
<organism evidence="1 2">
    <name type="scientific">Denticeps clupeoides</name>
    <name type="common">denticle herring</name>
    <dbReference type="NCBI Taxonomy" id="299321"/>
    <lineage>
        <taxon>Eukaryota</taxon>
        <taxon>Metazoa</taxon>
        <taxon>Chordata</taxon>
        <taxon>Craniata</taxon>
        <taxon>Vertebrata</taxon>
        <taxon>Euteleostomi</taxon>
        <taxon>Actinopterygii</taxon>
        <taxon>Neopterygii</taxon>
        <taxon>Teleostei</taxon>
        <taxon>Clupei</taxon>
        <taxon>Clupeiformes</taxon>
        <taxon>Denticipitoidei</taxon>
        <taxon>Denticipitidae</taxon>
        <taxon>Denticeps</taxon>
    </lineage>
</organism>
<reference evidence="1" key="2">
    <citation type="submission" date="2025-08" db="UniProtKB">
        <authorList>
            <consortium name="Ensembl"/>
        </authorList>
    </citation>
    <scope>IDENTIFICATION</scope>
</reference>
<reference evidence="1" key="3">
    <citation type="submission" date="2025-09" db="UniProtKB">
        <authorList>
            <consortium name="Ensembl"/>
        </authorList>
    </citation>
    <scope>IDENTIFICATION</scope>
</reference>
<reference evidence="1 2" key="1">
    <citation type="submission" date="2020-06" db="EMBL/GenBank/DDBJ databases">
        <authorList>
            <consortium name="Wellcome Sanger Institute Data Sharing"/>
        </authorList>
    </citation>
    <scope>NUCLEOTIDE SEQUENCE [LARGE SCALE GENOMIC DNA]</scope>
</reference>
<dbReference type="Proteomes" id="UP000694580">
    <property type="component" value="Chromosome 1"/>
</dbReference>
<protein>
    <submittedName>
        <fullName evidence="1">Uncharacterized protein</fullName>
    </submittedName>
</protein>
<evidence type="ECO:0000313" key="1">
    <source>
        <dbReference type="Ensembl" id="ENSDCDP00010015307.1"/>
    </source>
</evidence>